<dbReference type="PANTHER" id="PTHR11119">
    <property type="entry name" value="XANTHINE-URACIL / VITAMIN C PERMEASE FAMILY MEMBER"/>
    <property type="match status" value="1"/>
</dbReference>
<dbReference type="EMBL" id="VSWD01000008">
    <property type="protein sequence ID" value="KAK3096305.1"/>
    <property type="molecule type" value="Genomic_DNA"/>
</dbReference>
<dbReference type="GO" id="GO:0022857">
    <property type="term" value="F:transmembrane transporter activity"/>
    <property type="evidence" value="ECO:0007669"/>
    <property type="project" value="InterPro"/>
</dbReference>
<evidence type="ECO:0000313" key="9">
    <source>
        <dbReference type="Proteomes" id="UP001186944"/>
    </source>
</evidence>
<dbReference type="Proteomes" id="UP001186944">
    <property type="component" value="Unassembled WGS sequence"/>
</dbReference>
<gene>
    <name evidence="8" type="ORF">FSP39_025518</name>
</gene>
<feature type="transmembrane region" description="Helical" evidence="6">
    <location>
        <begin position="361"/>
        <end position="383"/>
    </location>
</feature>
<organism evidence="8 9">
    <name type="scientific">Pinctada imbricata</name>
    <name type="common">Atlantic pearl-oyster</name>
    <name type="synonym">Pinctada martensii</name>
    <dbReference type="NCBI Taxonomy" id="66713"/>
    <lineage>
        <taxon>Eukaryota</taxon>
        <taxon>Metazoa</taxon>
        <taxon>Spiralia</taxon>
        <taxon>Lophotrochozoa</taxon>
        <taxon>Mollusca</taxon>
        <taxon>Bivalvia</taxon>
        <taxon>Autobranchia</taxon>
        <taxon>Pteriomorphia</taxon>
        <taxon>Pterioida</taxon>
        <taxon>Pterioidea</taxon>
        <taxon>Pteriidae</taxon>
        <taxon>Pinctada</taxon>
    </lineage>
</organism>
<feature type="transmembrane region" description="Helical" evidence="6">
    <location>
        <begin position="389"/>
        <end position="407"/>
    </location>
</feature>
<evidence type="ECO:0000256" key="2">
    <source>
        <dbReference type="ARBA" id="ARBA00008821"/>
    </source>
</evidence>
<feature type="chain" id="PRO_5041651232" description="Solute carrier family 23 member 2" evidence="7">
    <location>
        <begin position="24"/>
        <end position="506"/>
    </location>
</feature>
<keyword evidence="3 6" id="KW-0812">Transmembrane</keyword>
<feature type="transmembrane region" description="Helical" evidence="6">
    <location>
        <begin position="33"/>
        <end position="51"/>
    </location>
</feature>
<proteinExistence type="inferred from homology"/>
<dbReference type="AlphaFoldDB" id="A0AA88YB01"/>
<evidence type="ECO:0000313" key="8">
    <source>
        <dbReference type="EMBL" id="KAK3096305.1"/>
    </source>
</evidence>
<reference evidence="8" key="1">
    <citation type="submission" date="2019-08" db="EMBL/GenBank/DDBJ databases">
        <title>The improved chromosome-level genome for the pearl oyster Pinctada fucata martensii using PacBio sequencing and Hi-C.</title>
        <authorList>
            <person name="Zheng Z."/>
        </authorList>
    </citation>
    <scope>NUCLEOTIDE SEQUENCE</scope>
    <source>
        <strain evidence="8">ZZ-2019</strain>
        <tissue evidence="8">Adductor muscle</tissue>
    </source>
</reference>
<dbReference type="InterPro" id="IPR006043">
    <property type="entry name" value="NCS2"/>
</dbReference>
<feature type="transmembrane region" description="Helical" evidence="6">
    <location>
        <begin position="166"/>
        <end position="188"/>
    </location>
</feature>
<feature type="transmembrane region" description="Helical" evidence="6">
    <location>
        <begin position="274"/>
        <end position="294"/>
    </location>
</feature>
<comment type="caution">
    <text evidence="8">The sequence shown here is derived from an EMBL/GenBank/DDBJ whole genome shotgun (WGS) entry which is preliminary data.</text>
</comment>
<feature type="transmembrane region" description="Helical" evidence="6">
    <location>
        <begin position="209"/>
        <end position="235"/>
    </location>
</feature>
<evidence type="ECO:0000256" key="7">
    <source>
        <dbReference type="SAM" id="SignalP"/>
    </source>
</evidence>
<evidence type="ECO:0000256" key="6">
    <source>
        <dbReference type="SAM" id="Phobius"/>
    </source>
</evidence>
<feature type="transmembrane region" description="Helical" evidence="6">
    <location>
        <begin position="126"/>
        <end position="154"/>
    </location>
</feature>
<comment type="similarity">
    <text evidence="2">Belongs to the nucleobase:cation symporter-2 (NCS2) (TC 2.A.40) family.</text>
</comment>
<feature type="non-terminal residue" evidence="8">
    <location>
        <position position="1"/>
    </location>
</feature>
<comment type="subcellular location">
    <subcellularLocation>
        <location evidence="1">Membrane</location>
        <topology evidence="1">Multi-pass membrane protein</topology>
    </subcellularLocation>
</comment>
<evidence type="ECO:0000256" key="5">
    <source>
        <dbReference type="ARBA" id="ARBA00023136"/>
    </source>
</evidence>
<keyword evidence="5 6" id="KW-0472">Membrane</keyword>
<dbReference type="Pfam" id="PF00860">
    <property type="entry name" value="Xan_ur_permease"/>
    <property type="match status" value="1"/>
</dbReference>
<evidence type="ECO:0000256" key="1">
    <source>
        <dbReference type="ARBA" id="ARBA00004141"/>
    </source>
</evidence>
<protein>
    <recommendedName>
        <fullName evidence="10">Solute carrier family 23 member 2</fullName>
    </recommendedName>
</protein>
<keyword evidence="7" id="KW-0732">Signal</keyword>
<sequence length="506" mass="54957">QHTLLSLSSSLAVSILVADVVCAEQNEELKSRILSSNFLMNGLTTIIMNLFGIRLPLYQGSADDYLVPLIAMQVINQDRCSIQNHLGNYFYNFPVHEFVKLSKVVVISIFYHQLQGSLIAAGLCHFLIGFSGMVAVLLKFIGPITIVPTIFLAITFFTRTTTKFAMAYWGVSLPVAAMAVILSIYLANHSCPIPFWSRKKGFHLTRYPVHQVFSLLIAMLIGWTICGIMTAAGVFSDDPSSREYLARTDAKTAFVEKAPWFNVPYPGQFGPYKFSISVFVGFIIATITSILDSIGDYYACAKMCEVPPPPPHAVNRGIAIEGLMSTLSGFVGCGHATSTYGGNIGAIGITRVSLKVASRDVFLATGIIYVIFGMIGKVSAVFLTIPYPVLGGALIVMFGMFTGVVLSNLQVVSLSSSRNLAIIGLSILFGLMIPYWIEKYPDQISLGSEMGTNVLKMLLATPSISGGMLACFLDNTVPGTLLLNSYNSSELSRRVSQKVLLYSVSL</sequence>
<keyword evidence="9" id="KW-1185">Reference proteome</keyword>
<dbReference type="GO" id="GO:0016020">
    <property type="term" value="C:membrane"/>
    <property type="evidence" value="ECO:0007669"/>
    <property type="project" value="UniProtKB-SubCell"/>
</dbReference>
<feature type="signal peptide" evidence="7">
    <location>
        <begin position="1"/>
        <end position="23"/>
    </location>
</feature>
<keyword evidence="4 6" id="KW-1133">Transmembrane helix</keyword>
<accession>A0AA88YB01</accession>
<evidence type="ECO:0000256" key="3">
    <source>
        <dbReference type="ARBA" id="ARBA00022692"/>
    </source>
</evidence>
<feature type="transmembrane region" description="Helical" evidence="6">
    <location>
        <begin position="419"/>
        <end position="437"/>
    </location>
</feature>
<name>A0AA88YB01_PINIB</name>
<evidence type="ECO:0000256" key="4">
    <source>
        <dbReference type="ARBA" id="ARBA00022989"/>
    </source>
</evidence>
<evidence type="ECO:0008006" key="10">
    <source>
        <dbReference type="Google" id="ProtNLM"/>
    </source>
</evidence>